<dbReference type="Pfam" id="PF13817">
    <property type="entry name" value="DDE_Tnp_IS66_C"/>
    <property type="match status" value="1"/>
</dbReference>
<dbReference type="InterPro" id="IPR004291">
    <property type="entry name" value="Transposase_IS66_central"/>
</dbReference>
<dbReference type="PANTHER" id="PTHR33678">
    <property type="entry name" value="BLL1576 PROTEIN"/>
    <property type="match status" value="1"/>
</dbReference>
<dbReference type="PANTHER" id="PTHR33678:SF1">
    <property type="entry name" value="BLL1576 PROTEIN"/>
    <property type="match status" value="1"/>
</dbReference>
<dbReference type="InterPro" id="IPR052344">
    <property type="entry name" value="Transposase-related"/>
</dbReference>
<dbReference type="InterPro" id="IPR039552">
    <property type="entry name" value="IS66_C"/>
</dbReference>
<accession>A0A017TA84</accession>
<name>A0A017TA84_9BACT</name>
<feature type="domain" description="Transposase IS66 central" evidence="1">
    <location>
        <begin position="4"/>
        <end position="65"/>
    </location>
</feature>
<protein>
    <submittedName>
        <fullName evidence="3">Putative transposase</fullName>
    </submittedName>
</protein>
<evidence type="ECO:0000313" key="3">
    <source>
        <dbReference type="EMBL" id="EYF05740.1"/>
    </source>
</evidence>
<dbReference type="eggNOG" id="COG3436">
    <property type="taxonomic scope" value="Bacteria"/>
</dbReference>
<dbReference type="Proteomes" id="UP000019678">
    <property type="component" value="Unassembled WGS sequence"/>
</dbReference>
<evidence type="ECO:0000313" key="4">
    <source>
        <dbReference type="Proteomes" id="UP000019678"/>
    </source>
</evidence>
<evidence type="ECO:0000259" key="2">
    <source>
        <dbReference type="Pfam" id="PF13817"/>
    </source>
</evidence>
<comment type="caution">
    <text evidence="3">The sequence shown here is derived from an EMBL/GenBank/DDBJ whole genome shotgun (WGS) entry which is preliminary data.</text>
</comment>
<evidence type="ECO:0000259" key="1">
    <source>
        <dbReference type="Pfam" id="PF03050"/>
    </source>
</evidence>
<proteinExistence type="predicted"/>
<gene>
    <name evidence="3" type="ORF">CAP_3030</name>
</gene>
<dbReference type="Pfam" id="PF03050">
    <property type="entry name" value="DDE_Tnp_IS66"/>
    <property type="match status" value="1"/>
</dbReference>
<feature type="domain" description="Transposase IS66 C-terminal" evidence="2">
    <location>
        <begin position="73"/>
        <end position="109"/>
    </location>
</feature>
<dbReference type="STRING" id="1192034.CAP_3030"/>
<organism evidence="3 4">
    <name type="scientific">Chondromyces apiculatus DSM 436</name>
    <dbReference type="NCBI Taxonomy" id="1192034"/>
    <lineage>
        <taxon>Bacteria</taxon>
        <taxon>Pseudomonadati</taxon>
        <taxon>Myxococcota</taxon>
        <taxon>Polyangia</taxon>
        <taxon>Polyangiales</taxon>
        <taxon>Polyangiaceae</taxon>
        <taxon>Chondromyces</taxon>
    </lineage>
</organism>
<sequence>MHPHLVPKSPLYKATYYAIHREQAFRRCFTDGRFEIDNGEVERQLRKVAPGRKNFLFAGSDKGAERLAVAFTVFRSCSMHAVNPLTWATDVLTKLQDGWPRSRLDELLPDAWARAHAAASEAPSSSAP</sequence>
<keyword evidence="4" id="KW-1185">Reference proteome</keyword>
<dbReference type="AlphaFoldDB" id="A0A017TA84"/>
<reference evidence="3 4" key="1">
    <citation type="submission" date="2013-05" db="EMBL/GenBank/DDBJ databases">
        <title>Genome assembly of Chondromyces apiculatus DSM 436.</title>
        <authorList>
            <person name="Sharma G."/>
            <person name="Khatri I."/>
            <person name="Kaur C."/>
            <person name="Mayilraj S."/>
            <person name="Subramanian S."/>
        </authorList>
    </citation>
    <scope>NUCLEOTIDE SEQUENCE [LARGE SCALE GENOMIC DNA]</scope>
    <source>
        <strain evidence="3 4">DSM 436</strain>
    </source>
</reference>
<dbReference type="EMBL" id="ASRX01000021">
    <property type="protein sequence ID" value="EYF05740.1"/>
    <property type="molecule type" value="Genomic_DNA"/>
</dbReference>